<feature type="region of interest" description="Disordered" evidence="1">
    <location>
        <begin position="88"/>
        <end position="113"/>
    </location>
</feature>
<organism evidence="2 3">
    <name type="scientific">Salvia divinorum</name>
    <name type="common">Maria pastora</name>
    <name type="synonym">Diviner's sage</name>
    <dbReference type="NCBI Taxonomy" id="28513"/>
    <lineage>
        <taxon>Eukaryota</taxon>
        <taxon>Viridiplantae</taxon>
        <taxon>Streptophyta</taxon>
        <taxon>Embryophyta</taxon>
        <taxon>Tracheophyta</taxon>
        <taxon>Spermatophyta</taxon>
        <taxon>Magnoliopsida</taxon>
        <taxon>eudicotyledons</taxon>
        <taxon>Gunneridae</taxon>
        <taxon>Pentapetalae</taxon>
        <taxon>asterids</taxon>
        <taxon>lamiids</taxon>
        <taxon>Lamiales</taxon>
        <taxon>Lamiaceae</taxon>
        <taxon>Nepetoideae</taxon>
        <taxon>Mentheae</taxon>
        <taxon>Salviinae</taxon>
        <taxon>Salvia</taxon>
        <taxon>Salvia subgen. Calosphace</taxon>
    </lineage>
</organism>
<reference evidence="2 3" key="1">
    <citation type="submission" date="2024-06" db="EMBL/GenBank/DDBJ databases">
        <title>A chromosome level genome sequence of Diviner's sage (Salvia divinorum).</title>
        <authorList>
            <person name="Ford S.A."/>
            <person name="Ro D.-K."/>
            <person name="Ness R.W."/>
            <person name="Phillips M.A."/>
        </authorList>
    </citation>
    <scope>NUCLEOTIDE SEQUENCE [LARGE SCALE GENOMIC DNA]</scope>
    <source>
        <strain evidence="2">SAF-2024a</strain>
        <tissue evidence="2">Leaf</tissue>
    </source>
</reference>
<keyword evidence="3" id="KW-1185">Reference proteome</keyword>
<accession>A0ABD1IJU3</accession>
<dbReference type="Proteomes" id="UP001567538">
    <property type="component" value="Unassembled WGS sequence"/>
</dbReference>
<protein>
    <submittedName>
        <fullName evidence="2">Uncharacterized protein</fullName>
    </submittedName>
</protein>
<evidence type="ECO:0000256" key="1">
    <source>
        <dbReference type="SAM" id="MobiDB-lite"/>
    </source>
</evidence>
<proteinExistence type="predicted"/>
<sequence>MTETEIFNNFYKGMTPESKDLVNSSSGGDFSRLRVSEAKRIISRLIDAKKVYDNPRAQVNRRAPVHAATDRAEDLMESRMDRMENAILNDLEKSKQTEPVKKAKAPAGPEERY</sequence>
<gene>
    <name evidence="2" type="ORF">AAHA92_00339</name>
</gene>
<comment type="caution">
    <text evidence="2">The sequence shown here is derived from an EMBL/GenBank/DDBJ whole genome shotgun (WGS) entry which is preliminary data.</text>
</comment>
<name>A0ABD1IJU3_SALDI</name>
<dbReference type="AlphaFoldDB" id="A0ABD1IJU3"/>
<dbReference type="EMBL" id="JBEAFC010000001">
    <property type="protein sequence ID" value="KAL1568767.1"/>
    <property type="molecule type" value="Genomic_DNA"/>
</dbReference>
<feature type="compositionally biased region" description="Basic and acidic residues" evidence="1">
    <location>
        <begin position="88"/>
        <end position="101"/>
    </location>
</feature>
<evidence type="ECO:0000313" key="3">
    <source>
        <dbReference type="Proteomes" id="UP001567538"/>
    </source>
</evidence>
<evidence type="ECO:0000313" key="2">
    <source>
        <dbReference type="EMBL" id="KAL1568767.1"/>
    </source>
</evidence>